<reference evidence="1" key="1">
    <citation type="submission" date="2015-07" db="EMBL/GenBank/DDBJ databases">
        <title>Adaptation to a free-living lifestyle via gene acquisitions in the diplomonad Trepomonas sp. PC1.</title>
        <authorList>
            <person name="Xu F."/>
            <person name="Jerlstrom-Hultqvist J."/>
            <person name="Kolisko M."/>
            <person name="Simpson A.G.B."/>
            <person name="Roger A.J."/>
            <person name="Svard S.G."/>
            <person name="Andersson J.O."/>
        </authorList>
    </citation>
    <scope>NUCLEOTIDE SEQUENCE</scope>
    <source>
        <strain evidence="1">PC1</strain>
    </source>
</reference>
<feature type="non-terminal residue" evidence="1">
    <location>
        <position position="1"/>
    </location>
</feature>
<accession>A0A146KD87</accession>
<evidence type="ECO:0000313" key="1">
    <source>
        <dbReference type="EMBL" id="JAP94467.1"/>
    </source>
</evidence>
<feature type="non-terminal residue" evidence="1">
    <location>
        <position position="462"/>
    </location>
</feature>
<proteinExistence type="predicted"/>
<organism evidence="1">
    <name type="scientific">Trepomonas sp. PC1</name>
    <dbReference type="NCBI Taxonomy" id="1076344"/>
    <lineage>
        <taxon>Eukaryota</taxon>
        <taxon>Metamonada</taxon>
        <taxon>Diplomonadida</taxon>
        <taxon>Hexamitidae</taxon>
        <taxon>Hexamitinae</taxon>
        <taxon>Trepomonas</taxon>
    </lineage>
</organism>
<name>A0A146KD87_9EUKA</name>
<sequence>TFFGGCGISKSLDYPLVQISSVQVHKSSFQVDKQQMTLLAINFNDLLLEVGCRLYDAYMNSAQIRFKIQFDKDFAVNQHHTWLTIFMNLLNVYIRRRSQGVLYGLGNYVYSSNNMISFEVVQNKFIVLDELIISNSDTCFKQISILIRENLESKSIFEVIYDPKIISPHAMKVLLSQIDELFKQMHPEFRCLKLFNSHTEFSFDLLIYKFKESCESISKFIFRDHFLDLYLELKRAYMNEMEAEIHPDLEISANMLIFYSLCLSIEFKKLIFIKAMQIQQIYVTRCCFTEPNSKQATKMHCLFIDLQNQLTFNQKVNFEKKFVTEEQLFGNSFTKNELQKYSIYHNESVHDQTMTQILDLKEDNEYTLVDLIQNFYQQYIISLESPLYLECEMFSQKFLEKFKDQIVSGLQDIIKAGDLVQHQYICGQITFLVLREGVLPKKKKVKKQLKYKEEVQLLKDDV</sequence>
<dbReference type="AlphaFoldDB" id="A0A146KD87"/>
<dbReference type="EMBL" id="GDID01002139">
    <property type="protein sequence ID" value="JAP94467.1"/>
    <property type="molecule type" value="Transcribed_RNA"/>
</dbReference>
<gene>
    <name evidence="1" type="ORF">TPC1_12868</name>
</gene>
<protein>
    <submittedName>
        <fullName evidence="1">Uncharacterized protein</fullName>
    </submittedName>
</protein>